<keyword evidence="2" id="KW-1185">Reference proteome</keyword>
<comment type="caution">
    <text evidence="1">The sequence shown here is derived from an EMBL/GenBank/DDBJ whole genome shotgun (WGS) entry which is preliminary data.</text>
</comment>
<protein>
    <submittedName>
        <fullName evidence="1">Uncharacterized protein</fullName>
    </submittedName>
</protein>
<gene>
    <name evidence="1" type="ORF">AFUS01_LOCUS17526</name>
</gene>
<feature type="non-terminal residue" evidence="1">
    <location>
        <position position="1"/>
    </location>
</feature>
<name>A0A8J2K2P4_9HEXA</name>
<reference evidence="1" key="1">
    <citation type="submission" date="2021-06" db="EMBL/GenBank/DDBJ databases">
        <authorList>
            <person name="Hodson N. C."/>
            <person name="Mongue J. A."/>
            <person name="Jaron S. K."/>
        </authorList>
    </citation>
    <scope>NUCLEOTIDE SEQUENCE</scope>
</reference>
<evidence type="ECO:0000313" key="2">
    <source>
        <dbReference type="Proteomes" id="UP000708208"/>
    </source>
</evidence>
<accession>A0A8J2K2P4</accession>
<evidence type="ECO:0000313" key="1">
    <source>
        <dbReference type="EMBL" id="CAG7728769.1"/>
    </source>
</evidence>
<dbReference type="AlphaFoldDB" id="A0A8J2K2P4"/>
<organism evidence="1 2">
    <name type="scientific">Allacma fusca</name>
    <dbReference type="NCBI Taxonomy" id="39272"/>
    <lineage>
        <taxon>Eukaryota</taxon>
        <taxon>Metazoa</taxon>
        <taxon>Ecdysozoa</taxon>
        <taxon>Arthropoda</taxon>
        <taxon>Hexapoda</taxon>
        <taxon>Collembola</taxon>
        <taxon>Symphypleona</taxon>
        <taxon>Sminthuridae</taxon>
        <taxon>Allacma</taxon>
    </lineage>
</organism>
<sequence length="55" mass="5641">TLLGLDLPLYCVCAGAGLFKEAVVFAVLVFDVALEGVITATVAGAPFPLKDTRSS</sequence>
<proteinExistence type="predicted"/>
<dbReference type="EMBL" id="CAJVCH010168328">
    <property type="protein sequence ID" value="CAG7728769.1"/>
    <property type="molecule type" value="Genomic_DNA"/>
</dbReference>
<dbReference type="Proteomes" id="UP000708208">
    <property type="component" value="Unassembled WGS sequence"/>
</dbReference>